<name>A0A2S3HXZ4_9POAL</name>
<gene>
    <name evidence="2" type="ORF">PAHAL_5G479800</name>
</gene>
<dbReference type="Proteomes" id="UP000243499">
    <property type="component" value="Chromosome 5"/>
</dbReference>
<feature type="domain" description="DUF1618" evidence="1">
    <location>
        <begin position="212"/>
        <end position="349"/>
    </location>
</feature>
<evidence type="ECO:0000313" key="2">
    <source>
        <dbReference type="EMBL" id="PAN32341.1"/>
    </source>
</evidence>
<dbReference type="PANTHER" id="PTHR33086">
    <property type="entry name" value="OS05G0468200 PROTEIN-RELATED"/>
    <property type="match status" value="1"/>
</dbReference>
<organism evidence="2">
    <name type="scientific">Panicum hallii</name>
    <dbReference type="NCBI Taxonomy" id="206008"/>
    <lineage>
        <taxon>Eukaryota</taxon>
        <taxon>Viridiplantae</taxon>
        <taxon>Streptophyta</taxon>
        <taxon>Embryophyta</taxon>
        <taxon>Tracheophyta</taxon>
        <taxon>Spermatophyta</taxon>
        <taxon>Magnoliopsida</taxon>
        <taxon>Liliopsida</taxon>
        <taxon>Poales</taxon>
        <taxon>Poaceae</taxon>
        <taxon>PACMAD clade</taxon>
        <taxon>Panicoideae</taxon>
        <taxon>Panicodae</taxon>
        <taxon>Paniceae</taxon>
        <taxon>Panicinae</taxon>
        <taxon>Panicum</taxon>
        <taxon>Panicum sect. Panicum</taxon>
    </lineage>
</organism>
<reference evidence="2" key="1">
    <citation type="submission" date="2018-04" db="EMBL/GenBank/DDBJ databases">
        <title>WGS assembly of Panicum hallii.</title>
        <authorList>
            <person name="Lovell J."/>
            <person name="Jenkins J."/>
            <person name="Lowry D."/>
            <person name="Mamidi S."/>
            <person name="Sreedasyam A."/>
            <person name="Weng X."/>
            <person name="Barry K."/>
            <person name="Bonette J."/>
            <person name="Campitelli B."/>
            <person name="Daum C."/>
            <person name="Gordon S."/>
            <person name="Gould B."/>
            <person name="Lipzen A."/>
            <person name="Macqueen A."/>
            <person name="Palacio-Mejia J."/>
            <person name="Plott C."/>
            <person name="Shakirov E."/>
            <person name="Shu S."/>
            <person name="Yoshinaga Y."/>
            <person name="Zane M."/>
            <person name="Rokhsar D."/>
            <person name="Grimwood J."/>
            <person name="Schmutz J."/>
            <person name="Juenger T."/>
        </authorList>
    </citation>
    <scope>NUCLEOTIDE SEQUENCE [LARGE SCALE GENOMIC DNA]</scope>
    <source>
        <strain evidence="2">FIL2</strain>
    </source>
</reference>
<dbReference type="Gramene" id="PAN32341">
    <property type="protein sequence ID" value="PAN32341"/>
    <property type="gene ID" value="PAHAL_5G479800"/>
</dbReference>
<dbReference type="InterPro" id="IPR011676">
    <property type="entry name" value="DUF1618"/>
</dbReference>
<proteinExistence type="predicted"/>
<protein>
    <recommendedName>
        <fullName evidence="1">DUF1618 domain-containing protein</fullName>
    </recommendedName>
</protein>
<dbReference type="EMBL" id="CM008050">
    <property type="protein sequence ID" value="PAN32341.1"/>
    <property type="molecule type" value="Genomic_DNA"/>
</dbReference>
<dbReference type="AlphaFoldDB" id="A0A2S3HXZ4"/>
<sequence>MASEAAESSRAREEAAEREARQQHPWVALALIPLVYGADDAGAEAMAPGIADLMLHSEAPPRASYLVLPDRLAPDARRRDNHGLCIVGSAPARLLVRASHQGEGRDDADIAEYLLCDTITRTGTRLPALPPEFPIKPFPRRTMGLVADPRCPGHHMVVRLHPTPSTCFRRHAALLCYSTATGRWALKPLASAPNHEPWDEHGVFAHDGLLWWVDVAYGLLACDPFDNYPRLRFVPLPAGCEMHGLGDRPRPTARLMDQRRLIRPSQGMLRYVEIQGLSYDRAAVDDAWINPTVSMWTLVDPEGPHPWRFECEASFADIWAHDSYVAAGLPQGKVPKLALVDPNNHDVVYFFQDKVLFALHVRAGRVLACQECLVDCQVQNLEFQYSRFVQAWEWELPPKFPGEDPSSSDAMSGTIGVDDEEDGSAFSRELARFHRSHIVLINVRNPEEVPQAPLHADQSAALQRSIRNVQCNMRQELVSTLTGLATKATMPLAVTSLAVVRQTCPPPLGRLAVPSAPAALLDLPDVAAQAR</sequence>
<dbReference type="PANTHER" id="PTHR33086:SF58">
    <property type="entry name" value="DUF1618 DOMAIN-CONTAINING PROTEIN"/>
    <property type="match status" value="1"/>
</dbReference>
<dbReference type="Pfam" id="PF07762">
    <property type="entry name" value="DUF1618"/>
    <property type="match status" value="1"/>
</dbReference>
<accession>A0A2S3HXZ4</accession>
<evidence type="ECO:0000259" key="1">
    <source>
        <dbReference type="Pfam" id="PF07762"/>
    </source>
</evidence>